<evidence type="ECO:0000256" key="8">
    <source>
        <dbReference type="ARBA" id="ARBA00022679"/>
    </source>
</evidence>
<comment type="similarity">
    <text evidence="4">Belongs to the ThiD family.</text>
</comment>
<dbReference type="GO" id="GO:0005829">
    <property type="term" value="C:cytosol"/>
    <property type="evidence" value="ECO:0007669"/>
    <property type="project" value="TreeGrafter"/>
</dbReference>
<proteinExistence type="inferred from homology"/>
<evidence type="ECO:0000256" key="1">
    <source>
        <dbReference type="ARBA" id="ARBA00000151"/>
    </source>
</evidence>
<dbReference type="RefSeq" id="WP_106589789.1">
    <property type="nucleotide sequence ID" value="NZ_PYAV01000016.1"/>
</dbReference>
<dbReference type="GO" id="GO:0005524">
    <property type="term" value="F:ATP binding"/>
    <property type="evidence" value="ECO:0007669"/>
    <property type="project" value="UniProtKB-KW"/>
</dbReference>
<accession>A0A2P8H7X7</accession>
<evidence type="ECO:0000256" key="14">
    <source>
        <dbReference type="ARBA" id="ARBA00042102"/>
    </source>
</evidence>
<name>A0A2P8H7X7_9BACI</name>
<feature type="domain" description="Pyridoxamine kinase/Phosphomethylpyrimidine kinase" evidence="16">
    <location>
        <begin position="13"/>
        <end position="258"/>
    </location>
</feature>
<dbReference type="Gene3D" id="3.40.1190.20">
    <property type="match status" value="1"/>
</dbReference>
<keyword evidence="9" id="KW-0547">Nucleotide-binding</keyword>
<evidence type="ECO:0000256" key="12">
    <source>
        <dbReference type="ARBA" id="ARBA00022977"/>
    </source>
</evidence>
<comment type="pathway">
    <text evidence="3">Cofactor biosynthesis; thiamine diphosphate biosynthesis; 4-amino-2-methyl-5-diphosphomethylpyrimidine from 5-amino-1-(5-phospho-D-ribosyl)imidazole: step 3/3.</text>
</comment>
<dbReference type="GO" id="GO:0008902">
    <property type="term" value="F:hydroxymethylpyrimidine kinase activity"/>
    <property type="evidence" value="ECO:0007669"/>
    <property type="project" value="UniProtKB-EC"/>
</dbReference>
<keyword evidence="8" id="KW-0808">Transferase</keyword>
<dbReference type="SUPFAM" id="SSF53613">
    <property type="entry name" value="Ribokinase-like"/>
    <property type="match status" value="1"/>
</dbReference>
<reference evidence="17 18" key="1">
    <citation type="submission" date="2018-03" db="EMBL/GenBank/DDBJ databases">
        <title>Genomic Encyclopedia of Type Strains, Phase III (KMG-III): the genomes of soil and plant-associated and newly described type strains.</title>
        <authorList>
            <person name="Whitman W."/>
        </authorList>
    </citation>
    <scope>NUCLEOTIDE SEQUENCE [LARGE SCALE GENOMIC DNA]</scope>
    <source>
        <strain evidence="17 18">CGMCC 1.07653</strain>
    </source>
</reference>
<dbReference type="AlphaFoldDB" id="A0A2P8H7X7"/>
<dbReference type="GO" id="GO:0009228">
    <property type="term" value="P:thiamine biosynthetic process"/>
    <property type="evidence" value="ECO:0007669"/>
    <property type="project" value="UniProtKB-KW"/>
</dbReference>
<dbReference type="EMBL" id="PYAV01000016">
    <property type="protein sequence ID" value="PSL42335.1"/>
    <property type="molecule type" value="Genomic_DNA"/>
</dbReference>
<keyword evidence="11" id="KW-0067">ATP-binding</keyword>
<dbReference type="Pfam" id="PF08543">
    <property type="entry name" value="Phos_pyr_kin"/>
    <property type="match status" value="1"/>
</dbReference>
<dbReference type="EC" id="2.7.4.7" evidence="6"/>
<comment type="caution">
    <text evidence="17">The sequence shown here is derived from an EMBL/GenBank/DDBJ whole genome shotgun (WGS) entry which is preliminary data.</text>
</comment>
<dbReference type="EC" id="2.7.1.49" evidence="5"/>
<evidence type="ECO:0000256" key="11">
    <source>
        <dbReference type="ARBA" id="ARBA00022840"/>
    </source>
</evidence>
<evidence type="ECO:0000256" key="13">
    <source>
        <dbReference type="ARBA" id="ARBA00037917"/>
    </source>
</evidence>
<dbReference type="NCBIfam" id="TIGR00097">
    <property type="entry name" value="HMP-P_kinase"/>
    <property type="match status" value="1"/>
</dbReference>
<evidence type="ECO:0000256" key="7">
    <source>
        <dbReference type="ARBA" id="ARBA00019161"/>
    </source>
</evidence>
<evidence type="ECO:0000256" key="4">
    <source>
        <dbReference type="ARBA" id="ARBA00009879"/>
    </source>
</evidence>
<evidence type="ECO:0000256" key="10">
    <source>
        <dbReference type="ARBA" id="ARBA00022777"/>
    </source>
</evidence>
<sequence length="266" mass="27917">MTKPIALTIAGSDSGGGAGIQADLKTFQERDVFGTTVITALTAQNTEGVHGVFPESLQAIDAQLEAVLTDLRPDAVKTGMMFSAEIIERVAFYLKKYHVERIVIDPVMIAKGGAPLLQQEAADALKTELLPLAHTITPNLPEAEVISGLSSIQSEDAMKEAASLLHDLGAAHVVVKGGHRETEDARDLFSDGREITVLPSPRIATKHTHGTGCTFAACIAAELAKGETALAAVQTAKAFITSAITHALPLGGGIGPTDHSAYRYNS</sequence>
<dbReference type="GO" id="GO:0008972">
    <property type="term" value="F:phosphomethylpyrimidine kinase activity"/>
    <property type="evidence" value="ECO:0007669"/>
    <property type="project" value="UniProtKB-EC"/>
</dbReference>
<evidence type="ECO:0000256" key="15">
    <source>
        <dbReference type="ARBA" id="ARBA00043176"/>
    </source>
</evidence>
<dbReference type="CDD" id="cd01169">
    <property type="entry name" value="HMPP_kinase"/>
    <property type="match status" value="1"/>
</dbReference>
<keyword evidence="18" id="KW-1185">Reference proteome</keyword>
<evidence type="ECO:0000313" key="17">
    <source>
        <dbReference type="EMBL" id="PSL42335.1"/>
    </source>
</evidence>
<comment type="catalytic activity">
    <reaction evidence="1">
        <text>4-amino-5-hydroxymethyl-2-methylpyrimidine + ATP = 4-amino-2-methyl-5-(phosphooxymethyl)pyrimidine + ADP + H(+)</text>
        <dbReference type="Rhea" id="RHEA:23096"/>
        <dbReference type="ChEBI" id="CHEBI:15378"/>
        <dbReference type="ChEBI" id="CHEBI:16892"/>
        <dbReference type="ChEBI" id="CHEBI:30616"/>
        <dbReference type="ChEBI" id="CHEBI:58354"/>
        <dbReference type="ChEBI" id="CHEBI:456216"/>
        <dbReference type="EC" id="2.7.1.49"/>
    </reaction>
</comment>
<keyword evidence="10 17" id="KW-0418">Kinase</keyword>
<dbReference type="InterPro" id="IPR013749">
    <property type="entry name" value="PM/HMP-P_kinase-1"/>
</dbReference>
<evidence type="ECO:0000259" key="16">
    <source>
        <dbReference type="Pfam" id="PF08543"/>
    </source>
</evidence>
<keyword evidence="12" id="KW-0784">Thiamine biosynthesis</keyword>
<evidence type="ECO:0000256" key="2">
    <source>
        <dbReference type="ARBA" id="ARBA00000565"/>
    </source>
</evidence>
<evidence type="ECO:0000256" key="5">
    <source>
        <dbReference type="ARBA" id="ARBA00012135"/>
    </source>
</evidence>
<organism evidence="17 18">
    <name type="scientific">Salsuginibacillus halophilus</name>
    <dbReference type="NCBI Taxonomy" id="517424"/>
    <lineage>
        <taxon>Bacteria</taxon>
        <taxon>Bacillati</taxon>
        <taxon>Bacillota</taxon>
        <taxon>Bacilli</taxon>
        <taxon>Bacillales</taxon>
        <taxon>Bacillaceae</taxon>
        <taxon>Salsuginibacillus</taxon>
    </lineage>
</organism>
<evidence type="ECO:0000256" key="9">
    <source>
        <dbReference type="ARBA" id="ARBA00022741"/>
    </source>
</evidence>
<dbReference type="InterPro" id="IPR029056">
    <property type="entry name" value="Ribokinase-like"/>
</dbReference>
<evidence type="ECO:0000313" key="18">
    <source>
        <dbReference type="Proteomes" id="UP000242310"/>
    </source>
</evidence>
<comment type="catalytic activity">
    <reaction evidence="2">
        <text>4-amino-2-methyl-5-(phosphooxymethyl)pyrimidine + ATP = 4-amino-2-methyl-5-(diphosphooxymethyl)pyrimidine + ADP</text>
        <dbReference type="Rhea" id="RHEA:19893"/>
        <dbReference type="ChEBI" id="CHEBI:30616"/>
        <dbReference type="ChEBI" id="CHEBI:57841"/>
        <dbReference type="ChEBI" id="CHEBI:58354"/>
        <dbReference type="ChEBI" id="CHEBI:456216"/>
        <dbReference type="EC" id="2.7.4.7"/>
    </reaction>
</comment>
<comment type="pathway">
    <text evidence="13">Cofactor biosynthesis; thiamine diphosphate biosynthesis; 4-amino-2-methyl-5-diphosphomethylpyrimidine from 5-amino-1-(5-phospho-D-ribosyl)imidazole: step 2/3.</text>
</comment>
<dbReference type="InterPro" id="IPR004399">
    <property type="entry name" value="HMP/HMP-P_kinase_dom"/>
</dbReference>
<dbReference type="PANTHER" id="PTHR20858">
    <property type="entry name" value="PHOSPHOMETHYLPYRIMIDINE KINASE"/>
    <property type="match status" value="1"/>
</dbReference>
<gene>
    <name evidence="17" type="ORF">B0H94_11639</name>
</gene>
<dbReference type="OrthoDB" id="9810880at2"/>
<evidence type="ECO:0000256" key="3">
    <source>
        <dbReference type="ARBA" id="ARBA00004769"/>
    </source>
</evidence>
<evidence type="ECO:0000256" key="6">
    <source>
        <dbReference type="ARBA" id="ARBA00012963"/>
    </source>
</evidence>
<dbReference type="PANTHER" id="PTHR20858:SF17">
    <property type="entry name" value="HYDROXYMETHYLPYRIMIDINE_PHOSPHOMETHYLPYRIMIDINE KINASE THI20-RELATED"/>
    <property type="match status" value="1"/>
</dbReference>
<protein>
    <recommendedName>
        <fullName evidence="7">Hydroxymethylpyrimidine/phosphomethylpyrimidine kinase</fullName>
        <ecNumber evidence="5">2.7.1.49</ecNumber>
        <ecNumber evidence="6">2.7.4.7</ecNumber>
    </recommendedName>
    <alternativeName>
        <fullName evidence="14">Hydroxymethylpyrimidine kinase</fullName>
    </alternativeName>
    <alternativeName>
        <fullName evidence="15">Hydroxymethylpyrimidine phosphate kinase</fullName>
    </alternativeName>
</protein>
<dbReference type="Proteomes" id="UP000242310">
    <property type="component" value="Unassembled WGS sequence"/>
</dbReference>
<dbReference type="FunFam" id="3.40.1190.20:FF:000003">
    <property type="entry name" value="Phosphomethylpyrimidine kinase ThiD"/>
    <property type="match status" value="1"/>
</dbReference>